<gene>
    <name evidence="6" type="ORF">FGU65_13750</name>
</gene>
<evidence type="ECO:0000256" key="1">
    <source>
        <dbReference type="ARBA" id="ARBA00022485"/>
    </source>
</evidence>
<evidence type="ECO:0000256" key="4">
    <source>
        <dbReference type="ARBA" id="ARBA00023014"/>
    </source>
</evidence>
<keyword evidence="4" id="KW-0411">Iron-sulfur</keyword>
<dbReference type="Gene3D" id="1.10.1670.10">
    <property type="entry name" value="Helix-hairpin-Helix base-excision DNA repair enzymes (C-terminal)"/>
    <property type="match status" value="1"/>
</dbReference>
<name>A0ABT8MDG6_9EURY</name>
<sequence>MHIIERIYHELYRAYGPQGWWPLLGYDGVQPTKSGSVAGYHPLRYDLPETRGQVFEICVGAILTQNTNWLNVEQALLRLHAAGGLDAERLCGLGDAALKEAIRPAGYYNQKARKLREFADFFLSLESRAPDREELLELWGVGRETADSMLLYAFHRPVFVVDAYTRRIFGGLGLVDEGADYDTIRLFIEEHLAADLPVYQEYHALLVEHAKRYYRKRANRPVCPLRRLMQG</sequence>
<dbReference type="SMART" id="SM00478">
    <property type="entry name" value="ENDO3c"/>
    <property type="match status" value="1"/>
</dbReference>
<keyword evidence="7" id="KW-1185">Reference proteome</keyword>
<dbReference type="Gene3D" id="1.10.340.30">
    <property type="entry name" value="Hypothetical protein, domain 2"/>
    <property type="match status" value="1"/>
</dbReference>
<keyword evidence="3" id="KW-0408">Iron</keyword>
<dbReference type="Pfam" id="PF00730">
    <property type="entry name" value="HhH-GPD"/>
    <property type="match status" value="1"/>
</dbReference>
<proteinExistence type="predicted"/>
<organism evidence="6 7">
    <name type="scientific">Methanoculleus frigidifontis</name>
    <dbReference type="NCBI Taxonomy" id="2584085"/>
    <lineage>
        <taxon>Archaea</taxon>
        <taxon>Methanobacteriati</taxon>
        <taxon>Methanobacteriota</taxon>
        <taxon>Stenosarchaea group</taxon>
        <taxon>Methanomicrobia</taxon>
        <taxon>Methanomicrobiales</taxon>
        <taxon>Methanomicrobiaceae</taxon>
        <taxon>Methanoculleus</taxon>
    </lineage>
</organism>
<accession>A0ABT8MDG6</accession>
<dbReference type="CDD" id="cd00056">
    <property type="entry name" value="ENDO3c"/>
    <property type="match status" value="1"/>
</dbReference>
<keyword evidence="6" id="KW-0378">Hydrolase</keyword>
<reference evidence="6" key="1">
    <citation type="submission" date="2019-05" db="EMBL/GenBank/DDBJ databases">
        <title>Methanoculleus sp. FWC-SCC1, a methanogenic archaeon isolated from deep marine cold seep.</title>
        <authorList>
            <person name="Chen Y.-W."/>
            <person name="Chen S.-C."/>
            <person name="Teng N.-H."/>
            <person name="Lai M.-C."/>
        </authorList>
    </citation>
    <scope>NUCLEOTIDE SEQUENCE</scope>
    <source>
        <strain evidence="6">FWC-SCC1</strain>
    </source>
</reference>
<dbReference type="SUPFAM" id="SSF48150">
    <property type="entry name" value="DNA-glycosylase"/>
    <property type="match status" value="1"/>
</dbReference>
<evidence type="ECO:0000313" key="7">
    <source>
        <dbReference type="Proteomes" id="UP001168338"/>
    </source>
</evidence>
<evidence type="ECO:0000256" key="2">
    <source>
        <dbReference type="ARBA" id="ARBA00022723"/>
    </source>
</evidence>
<keyword evidence="1" id="KW-0004">4Fe-4S</keyword>
<dbReference type="PANTHER" id="PTHR10359:SF19">
    <property type="entry name" value="DNA REPAIR GLYCOSYLASE MJ1434-RELATED"/>
    <property type="match status" value="1"/>
</dbReference>
<evidence type="ECO:0000256" key="3">
    <source>
        <dbReference type="ARBA" id="ARBA00023004"/>
    </source>
</evidence>
<dbReference type="InterPro" id="IPR003265">
    <property type="entry name" value="HhH-GPD_domain"/>
</dbReference>
<dbReference type="GO" id="GO:0004519">
    <property type="term" value="F:endonuclease activity"/>
    <property type="evidence" value="ECO:0007669"/>
    <property type="project" value="UniProtKB-KW"/>
</dbReference>
<protein>
    <submittedName>
        <fullName evidence="6">Endonuclease III domain-containing protein</fullName>
    </submittedName>
</protein>
<comment type="caution">
    <text evidence="6">The sequence shown here is derived from an EMBL/GenBank/DDBJ whole genome shotgun (WGS) entry which is preliminary data.</text>
</comment>
<keyword evidence="2" id="KW-0479">Metal-binding</keyword>
<dbReference type="PIRSF" id="PIRSF001435">
    <property type="entry name" value="Nth"/>
    <property type="match status" value="1"/>
</dbReference>
<dbReference type="EMBL" id="VCYH01000011">
    <property type="protein sequence ID" value="MDN7025934.1"/>
    <property type="molecule type" value="Genomic_DNA"/>
</dbReference>
<dbReference type="PANTHER" id="PTHR10359">
    <property type="entry name" value="A/G-SPECIFIC ADENINE GLYCOSYLASE/ENDONUCLEASE III"/>
    <property type="match status" value="1"/>
</dbReference>
<dbReference type="InterPro" id="IPR023170">
    <property type="entry name" value="HhH_base_excis_C"/>
</dbReference>
<dbReference type="InterPro" id="IPR011257">
    <property type="entry name" value="DNA_glycosylase"/>
</dbReference>
<keyword evidence="6" id="KW-0540">Nuclease</keyword>
<keyword evidence="6" id="KW-0255">Endonuclease</keyword>
<evidence type="ECO:0000313" key="6">
    <source>
        <dbReference type="EMBL" id="MDN7025934.1"/>
    </source>
</evidence>
<feature type="domain" description="HhH-GPD" evidence="5">
    <location>
        <begin position="63"/>
        <end position="212"/>
    </location>
</feature>
<evidence type="ECO:0000259" key="5">
    <source>
        <dbReference type="SMART" id="SM00478"/>
    </source>
</evidence>
<dbReference type="Proteomes" id="UP001168338">
    <property type="component" value="Unassembled WGS sequence"/>
</dbReference>